<gene>
    <name evidence="1" type="ORF">METZ01_LOCUS300007</name>
</gene>
<evidence type="ECO:0000313" key="1">
    <source>
        <dbReference type="EMBL" id="SVC47153.1"/>
    </source>
</evidence>
<dbReference type="EMBL" id="UINC01093048">
    <property type="protein sequence ID" value="SVC47153.1"/>
    <property type="molecule type" value="Genomic_DNA"/>
</dbReference>
<reference evidence="1" key="1">
    <citation type="submission" date="2018-05" db="EMBL/GenBank/DDBJ databases">
        <authorList>
            <person name="Lanie J.A."/>
            <person name="Ng W.-L."/>
            <person name="Kazmierczak K.M."/>
            <person name="Andrzejewski T.M."/>
            <person name="Davidsen T.M."/>
            <person name="Wayne K.J."/>
            <person name="Tettelin H."/>
            <person name="Glass J.I."/>
            <person name="Rusch D."/>
            <person name="Podicherti R."/>
            <person name="Tsui H.-C.T."/>
            <person name="Winkler M.E."/>
        </authorList>
    </citation>
    <scope>NUCLEOTIDE SEQUENCE</scope>
</reference>
<name>A0A382MDU6_9ZZZZ</name>
<organism evidence="1">
    <name type="scientific">marine metagenome</name>
    <dbReference type="NCBI Taxonomy" id="408172"/>
    <lineage>
        <taxon>unclassified sequences</taxon>
        <taxon>metagenomes</taxon>
        <taxon>ecological metagenomes</taxon>
    </lineage>
</organism>
<proteinExistence type="predicted"/>
<sequence>MANATNKLANLKYRCLLATMGWGPITVDMLVDR</sequence>
<feature type="non-terminal residue" evidence="1">
    <location>
        <position position="33"/>
    </location>
</feature>
<protein>
    <submittedName>
        <fullName evidence="1">Uncharacterized protein</fullName>
    </submittedName>
</protein>
<dbReference type="AlphaFoldDB" id="A0A382MDU6"/>
<accession>A0A382MDU6</accession>